<comment type="similarity">
    <text evidence="1">Belongs to the LysR transcriptional regulatory family.</text>
</comment>
<keyword evidence="3 6" id="KW-0238">DNA-binding</keyword>
<evidence type="ECO:0000313" key="6">
    <source>
        <dbReference type="EMBL" id="ROR82531.1"/>
    </source>
</evidence>
<evidence type="ECO:0000256" key="2">
    <source>
        <dbReference type="ARBA" id="ARBA00023015"/>
    </source>
</evidence>
<comment type="caution">
    <text evidence="6">The sequence shown here is derived from an EMBL/GenBank/DDBJ whole genome shotgun (WGS) entry which is preliminary data.</text>
</comment>
<proteinExistence type="inferred from homology"/>
<dbReference type="GO" id="GO:0003677">
    <property type="term" value="F:DNA binding"/>
    <property type="evidence" value="ECO:0007669"/>
    <property type="project" value="UniProtKB-KW"/>
</dbReference>
<dbReference type="Proteomes" id="UP000266915">
    <property type="component" value="Unassembled WGS sequence"/>
</dbReference>
<feature type="domain" description="HTH lysR-type" evidence="5">
    <location>
        <begin position="1"/>
        <end position="58"/>
    </location>
</feature>
<organism evidence="6 7">
    <name type="scientific">Plantibacter flavus</name>
    <dbReference type="NCBI Taxonomy" id="150123"/>
    <lineage>
        <taxon>Bacteria</taxon>
        <taxon>Bacillati</taxon>
        <taxon>Actinomycetota</taxon>
        <taxon>Actinomycetes</taxon>
        <taxon>Micrococcales</taxon>
        <taxon>Microbacteriaceae</taxon>
        <taxon>Plantibacter</taxon>
    </lineage>
</organism>
<dbReference type="RefSeq" id="WP_085512271.1">
    <property type="nucleotide sequence ID" value="NZ_FXAP01000004.1"/>
</dbReference>
<dbReference type="CDD" id="cd05466">
    <property type="entry name" value="PBP2_LTTR_substrate"/>
    <property type="match status" value="1"/>
</dbReference>
<dbReference type="InterPro" id="IPR050950">
    <property type="entry name" value="HTH-type_LysR_regulators"/>
</dbReference>
<dbReference type="PRINTS" id="PR00039">
    <property type="entry name" value="HTHLYSR"/>
</dbReference>
<dbReference type="InterPro" id="IPR036388">
    <property type="entry name" value="WH-like_DNA-bd_sf"/>
</dbReference>
<name>A0A3N2C4T2_9MICO</name>
<evidence type="ECO:0000256" key="3">
    <source>
        <dbReference type="ARBA" id="ARBA00023125"/>
    </source>
</evidence>
<gene>
    <name evidence="6" type="ORF">EDD42_2622</name>
</gene>
<dbReference type="InterPro" id="IPR005119">
    <property type="entry name" value="LysR_subst-bd"/>
</dbReference>
<accession>A0A3N2C4T2</accession>
<dbReference type="Pfam" id="PF00126">
    <property type="entry name" value="HTH_1"/>
    <property type="match status" value="1"/>
</dbReference>
<evidence type="ECO:0000256" key="1">
    <source>
        <dbReference type="ARBA" id="ARBA00009437"/>
    </source>
</evidence>
<evidence type="ECO:0000313" key="7">
    <source>
        <dbReference type="Proteomes" id="UP000266915"/>
    </source>
</evidence>
<dbReference type="GO" id="GO:0003700">
    <property type="term" value="F:DNA-binding transcription factor activity"/>
    <property type="evidence" value="ECO:0007669"/>
    <property type="project" value="InterPro"/>
</dbReference>
<dbReference type="AlphaFoldDB" id="A0A3N2C4T2"/>
<reference evidence="6 7" key="1">
    <citation type="submission" date="2018-11" db="EMBL/GenBank/DDBJ databases">
        <title>Sequencing the genomes of 1000 actinobacteria strains.</title>
        <authorList>
            <person name="Klenk H.-P."/>
        </authorList>
    </citation>
    <scope>NUCLEOTIDE SEQUENCE [LARGE SCALE GENOMIC DNA]</scope>
    <source>
        <strain evidence="6 7">DSM 14012</strain>
    </source>
</reference>
<keyword evidence="2" id="KW-0805">Transcription regulation</keyword>
<dbReference type="FunFam" id="1.10.10.10:FF:000001">
    <property type="entry name" value="LysR family transcriptional regulator"/>
    <property type="match status" value="1"/>
</dbReference>
<dbReference type="InterPro" id="IPR000847">
    <property type="entry name" value="LysR_HTH_N"/>
</dbReference>
<dbReference type="EMBL" id="RKHL01000001">
    <property type="protein sequence ID" value="ROR82531.1"/>
    <property type="molecule type" value="Genomic_DNA"/>
</dbReference>
<dbReference type="PROSITE" id="PS50931">
    <property type="entry name" value="HTH_LYSR"/>
    <property type="match status" value="1"/>
</dbReference>
<dbReference type="Pfam" id="PF03466">
    <property type="entry name" value="LysR_substrate"/>
    <property type="match status" value="1"/>
</dbReference>
<dbReference type="Gene3D" id="1.10.10.10">
    <property type="entry name" value="Winged helix-like DNA-binding domain superfamily/Winged helix DNA-binding domain"/>
    <property type="match status" value="1"/>
</dbReference>
<dbReference type="Gene3D" id="3.40.190.290">
    <property type="match status" value="1"/>
</dbReference>
<evidence type="ECO:0000259" key="5">
    <source>
        <dbReference type="PROSITE" id="PS50931"/>
    </source>
</evidence>
<keyword evidence="4" id="KW-0804">Transcription</keyword>
<dbReference type="SUPFAM" id="SSF53850">
    <property type="entry name" value="Periplasmic binding protein-like II"/>
    <property type="match status" value="1"/>
</dbReference>
<dbReference type="GO" id="GO:0005829">
    <property type="term" value="C:cytosol"/>
    <property type="evidence" value="ECO:0007669"/>
    <property type="project" value="TreeGrafter"/>
</dbReference>
<dbReference type="InterPro" id="IPR036390">
    <property type="entry name" value="WH_DNA-bd_sf"/>
</dbReference>
<protein>
    <submittedName>
        <fullName evidence="6">DNA-binding transcriptional LysR family regulator</fullName>
    </submittedName>
</protein>
<sequence>MNLEQLEAVVAVVDYGSYAAAADVLRISQPSLTRRIQRCETDLGLALFTRVGRRMQVTDAGRSVLGPARRMLQEANGLRALADAQQALTAGTLRIGALPSLVATHVPELVARFHAAHPDVRIEVTGAVDSAELLEAVDLGRIDLGVADVATAGPGVEVRLLEEQRFAIVLPGLRTVAEREAEHTPPTITGDELAAHTLVTLPRGTSMRTVTDEAYARFGVQPPRVIVTTQRDALTRFATAGVGLTVVPERLADWAAANGARVRRFPTPVTRGIGLLVRHDSLGTPAVSAFLRLAERVPPGD</sequence>
<evidence type="ECO:0000256" key="4">
    <source>
        <dbReference type="ARBA" id="ARBA00023163"/>
    </source>
</evidence>
<dbReference type="PANTHER" id="PTHR30419">
    <property type="entry name" value="HTH-TYPE TRANSCRIPTIONAL REGULATOR YBHD"/>
    <property type="match status" value="1"/>
</dbReference>
<keyword evidence="7" id="KW-1185">Reference proteome</keyword>
<dbReference type="SUPFAM" id="SSF46785">
    <property type="entry name" value="Winged helix' DNA-binding domain"/>
    <property type="match status" value="1"/>
</dbReference>